<comment type="subcellular location">
    <subcellularLocation>
        <location evidence="1">Membrane</location>
        <topology evidence="1">Multi-pass membrane protein</topology>
    </subcellularLocation>
</comment>
<feature type="transmembrane region" description="Helical" evidence="8">
    <location>
        <begin position="2545"/>
        <end position="2564"/>
    </location>
</feature>
<sequence length="2729" mass="310895">MLVFLAVCVLLVYLCYRSLCWILPLALRWYCKHNELPEVCIGKFNVFSFAFINIRVVKDGMVIHVDKIKFTSSFFSRDVTRPVHIICHDIRIERDIQKKKSKINYDEIAMSPKIFSMIQFVGIEVLHADVFLRDSASLVMATVERIALNGTLNTPCSGSVQLIISSLAIRLHSRGNSDSCLAQISGNIISDMQFVSDASFRFSDISCVVENPDVTIWDPRGIFGCTKQREGFGGTSKVSWLPDNFDFCVRDVNGRIKDAKSFSIRQCSVKWTNLANLIASTEGEDLFELTLEILAVTVESGSREKLFFLESLTQKLIISSGFEEIDAAVDLRSCYASFDLSMLPQLENSESDGNMLNNFGRTCRMKLALDVRDFSVFVEPRPASISQFLSCSQIRMSGNFEGNDGNFYEDVSGELLVEDLSCSLSRKRDQQLTSRSSHHWGNIFGVGVTMITFRFLEKILTVQAVLDRVQGEWSDDLKEFLVDCSSEVVRKNFGSRPGKRNFISSVVLQVNCKLVDVFMVTKDGFCLRHRVDQIILDTEENDQKLLHLRGFKIMTLFASDVKKVKLDDIHHTSLILKVADVKYWWRKPSPMRTEMRIAIDGRLHLRWETRIHLAYFHVWEALNDSNFLGFHRKSNVANVLAIRPVISASFCGALDFEILLNPDRVFSLHTGQVEMSNEWNNPKKGVRFETDRISVGFDSHLDIFTVQKISVESFPVEGDYSGMRSDWEELMRRKNRAWKWTIASFAYKLPYKYNFAQAFNNELMAVRKWLKNLHGWSSEPFKKDSRLPADFMISIGKFSFELSDDPFETKLWENYSLMEDESIERDRREEALTREIKKLFADQLDFDARLKECRQKLTEKDSEIYIVRSKKLHSNADKNSAKLFTWIVTDVTIVALADPSFHGEENCLRVLRELDESGANLPDDVKFCILWCRAVMMTGKEFVLRLRDYPQTLIDLRNFNFWGKLVGAEQIPTLRAIRTSEVHIKKPWKSAEVERGMMPLKFYHGLEMDIGFFQIAYGPCWEPALAQYNLSLENVFAPSIDPSPPLPFWDKIRIKYHGSVLARVQKLTLLLHASLDPYNTTEEMALHWTNLVFDWRNAKFTFVGDLEVSVRTASKYDDCRLLHVPNAKLVIKLNWKCALGNADDHHSVSPCSPHRLPEYSSNVVHDSYRAFRSDNLDLNVSLDTRAFAGSKRDEKEEASVLFFASTCRWFENLKFILSGVSRPIRKGRLFNNLRPRKIPLSRHYRRVSFSISLDKIRVSYWMSAARQKGMQLFGGPLTMSSTHLLTLLPVKDGLKHRPIASWSILAMTCSLMDAEIWLMSALSPEDLPSSSSSSSDETLSNGKETPPHTTPEAQKVEERTIPSVPRVEKRFFLSLARTEYVRDGDDDSTTATRSSGQRNNKAIGEPMHKLVAVDLRGAWTTWNKDVVMSVVDGWRKSQALRKNLSRDVFKAVTLNEQQEPVGTLPPKNQQDKLARVHSEHVPDPTMLQKLIADIENSVAVCEDIEKDAASEEPLHGQTACVTDDVVSQRWNIELVNSQVLLRGCESHGYMIVCAAKALIVGREHHPVWRDKCLVSKTTWIGSFDGLQYYATVSAQRQSAKFSDILWLSRENIDARDATVISELPDLPEMVGSGHSVGGVVSTVVGTSAVEPDDGNFDIELQRIVSRCKCECFYVSYGDVSMEPGELKHVPPPPAADLDIWNSNQDPFDAVTLKHHKLHVSTNPLQYAMILDIVNNLVMQAQPRKKEINERLQTLRFETQLHSVADQRKPILKLQNDVRESVTVLRHLEREIYLVQKELDEEGDDKVQGRLLDKMKNLNAQAGVLKEKLYAESEELNLKLSVYNETQIVAHNSIRRRWLMSQGDNWANGAARHAGLTRSYELCFTEAQWRLTESDGQIGIADLVLRNFLYKKVTKIDESTEHLAELGYIAVKNLIPNDVYTDLLRLTEIQSNMPMPRQQRAMRVFCRDRLPVGGIAIKEHFEINLAPLNIALTQQFYKKLMKFLYPGKDPDTLDDENVSASSTSLSGSRSRKQAKNKQKSKTAFYVAIPNDVEKMKQRAEKNMMFVYVKTTELPIRLSYKGENKLYNCEDLRVTVPVMEVHNMTWTWLDFLLAVKDHSKMAFVTQFFKQKIKPRGLNSAGSVADIGSEGESRVEEEEIRKVQRDWMMLSSTASKMSQPDSDDWSDFWLFRLTVNLFGYATVLLPGYLLVVYARKQSQLNRLDNVGYFSKFLVLLVRGAEPDAETTMHAAKTERLKEQRSTFGNLVVLLQCFFGLQISYLTWGYLQEMMMTQEYTNGPHSKKFGDSQFLVFVNRILAFTISGIYILNTHQPKHTAPLYKYSYCALSNILSSWCQYEALKYVSFPVQVLTKASKVLPVMLMGKLVSKKSYENYEYFTAGMICVGMTLFLMNSEDDSKGSSVTTMSGYIILIGYMAFDSFTSNWQGALFKTYGMSSVQMMCGVNFVSCILTSVSLLQQGGFLDSFSFMFEFPTFAVHCFILSMCSAVGQLFIYYTIAQFGPVVFVIIMTVRQALAIVISTLAYQHDLGAWSVFGVLMVFAAIGLRIYCSQRLKVVRQRKQETKSELPTCIPNIMGREMRSSLPFQVSLWSGGWCSTLWFACQAGLLFHKRFNMRLPYEVASVFVPECLLLLFLVPLETSRLSLAKRGNLTVRPDVVIVSIILTLPWMAGLLYFMFWQAYVLRVESVLSAVALGFTTAQMCLGIAAVVGFHRSS</sequence>
<dbReference type="SMART" id="SM01214">
    <property type="entry name" value="Fmp27_GFWDK"/>
    <property type="match status" value="1"/>
</dbReference>
<evidence type="ECO:0000259" key="9">
    <source>
        <dbReference type="SMART" id="SM01214"/>
    </source>
</evidence>
<dbReference type="PANTHER" id="PTHR15678:SF6">
    <property type="entry name" value="BRIDGE-LIKE LIPID TRANSFER PROTEIN FAMILY MEMBER 2"/>
    <property type="match status" value="1"/>
</dbReference>
<feature type="transmembrane region" description="Helical" evidence="8">
    <location>
        <begin position="2186"/>
        <end position="2210"/>
    </location>
</feature>
<feature type="transmembrane region" description="Helical" evidence="8">
    <location>
        <begin position="2259"/>
        <end position="2280"/>
    </location>
</feature>
<keyword evidence="3" id="KW-0813">Transport</keyword>
<feature type="transmembrane region" description="Helical" evidence="8">
    <location>
        <begin position="2672"/>
        <end position="2695"/>
    </location>
</feature>
<organism evidence="10">
    <name type="scientific">Notodromas monacha</name>
    <dbReference type="NCBI Taxonomy" id="399045"/>
    <lineage>
        <taxon>Eukaryota</taxon>
        <taxon>Metazoa</taxon>
        <taxon>Ecdysozoa</taxon>
        <taxon>Arthropoda</taxon>
        <taxon>Crustacea</taxon>
        <taxon>Oligostraca</taxon>
        <taxon>Ostracoda</taxon>
        <taxon>Podocopa</taxon>
        <taxon>Podocopida</taxon>
        <taxon>Cypridocopina</taxon>
        <taxon>Cypridoidea</taxon>
        <taxon>Cyprididae</taxon>
        <taxon>Notodromas</taxon>
    </lineage>
</organism>
<dbReference type="GO" id="GO:0012505">
    <property type="term" value="C:endomembrane system"/>
    <property type="evidence" value="ECO:0007669"/>
    <property type="project" value="UniProtKB-ARBA"/>
</dbReference>
<name>A0A7R9BI42_9CRUS</name>
<keyword evidence="6 8" id="KW-0472">Membrane</keyword>
<dbReference type="Proteomes" id="UP000678499">
    <property type="component" value="Unassembled WGS sequence"/>
</dbReference>
<feature type="domain" description="FMP27/BLTP2/Hobbit GFWDK motif-containing RBG unit" evidence="9">
    <location>
        <begin position="948"/>
        <end position="1080"/>
    </location>
</feature>
<evidence type="ECO:0000256" key="4">
    <source>
        <dbReference type="ARBA" id="ARBA00022692"/>
    </source>
</evidence>
<feature type="transmembrane region" description="Helical" evidence="8">
    <location>
        <begin position="2453"/>
        <end position="2470"/>
    </location>
</feature>
<feature type="transmembrane region" description="Helical" evidence="8">
    <location>
        <begin position="2701"/>
        <end position="2725"/>
    </location>
</feature>
<dbReference type="InterPro" id="IPR019184">
    <property type="entry name" value="Uncharacterised_TM-17"/>
</dbReference>
<evidence type="ECO:0000256" key="7">
    <source>
        <dbReference type="SAM" id="MobiDB-lite"/>
    </source>
</evidence>
<keyword evidence="4 8" id="KW-0812">Transmembrane</keyword>
<feature type="region of interest" description="Disordered" evidence="7">
    <location>
        <begin position="1383"/>
        <end position="1403"/>
    </location>
</feature>
<feature type="region of interest" description="Disordered" evidence="7">
    <location>
        <begin position="1327"/>
        <end position="1361"/>
    </location>
</feature>
<keyword evidence="5 8" id="KW-1133">Transmembrane helix</keyword>
<evidence type="ECO:0000313" key="10">
    <source>
        <dbReference type="EMBL" id="CAD7274714.1"/>
    </source>
</evidence>
<evidence type="ECO:0000256" key="1">
    <source>
        <dbReference type="ARBA" id="ARBA00004141"/>
    </source>
</evidence>
<evidence type="ECO:0000313" key="11">
    <source>
        <dbReference type="Proteomes" id="UP000678499"/>
    </source>
</evidence>
<feature type="transmembrane region" description="Helical" evidence="8">
    <location>
        <begin position="2306"/>
        <end position="2324"/>
    </location>
</feature>
<dbReference type="EMBL" id="CAJPEX010000288">
    <property type="protein sequence ID" value="CAG0914866.1"/>
    <property type="molecule type" value="Genomic_DNA"/>
</dbReference>
<dbReference type="InterPro" id="IPR019441">
    <property type="entry name" value="FMP27/BLTP2/Hobbit_GFWDK_RBG"/>
</dbReference>
<evidence type="ECO:0000256" key="2">
    <source>
        <dbReference type="ARBA" id="ARBA00010694"/>
    </source>
</evidence>
<dbReference type="Pfam" id="PF09799">
    <property type="entry name" value="Transmemb_17"/>
    <property type="match status" value="1"/>
</dbReference>
<dbReference type="GO" id="GO:0055085">
    <property type="term" value="P:transmembrane transport"/>
    <property type="evidence" value="ECO:0007669"/>
    <property type="project" value="InterPro"/>
</dbReference>
<evidence type="ECO:0000256" key="6">
    <source>
        <dbReference type="ARBA" id="ARBA00023136"/>
    </source>
</evidence>
<feature type="transmembrane region" description="Helical" evidence="8">
    <location>
        <begin position="2518"/>
        <end position="2539"/>
    </location>
</feature>
<dbReference type="GO" id="GO:0016020">
    <property type="term" value="C:membrane"/>
    <property type="evidence" value="ECO:0007669"/>
    <property type="project" value="UniProtKB-SubCell"/>
</dbReference>
<feature type="compositionally biased region" description="Polar residues" evidence="7">
    <location>
        <begin position="1389"/>
        <end position="1400"/>
    </location>
</feature>
<evidence type="ECO:0000256" key="8">
    <source>
        <dbReference type="SAM" id="Phobius"/>
    </source>
</evidence>
<feature type="transmembrane region" description="Helical" evidence="8">
    <location>
        <begin position="2635"/>
        <end position="2652"/>
    </location>
</feature>
<dbReference type="OrthoDB" id="1562405at2759"/>
<feature type="compositionally biased region" description="Low complexity" evidence="7">
    <location>
        <begin position="2018"/>
        <end position="2027"/>
    </location>
</feature>
<evidence type="ECO:0000256" key="5">
    <source>
        <dbReference type="ARBA" id="ARBA00022989"/>
    </source>
</evidence>
<dbReference type="EMBL" id="OA882325">
    <property type="protein sequence ID" value="CAD7274714.1"/>
    <property type="molecule type" value="Genomic_DNA"/>
</dbReference>
<reference evidence="10" key="1">
    <citation type="submission" date="2020-11" db="EMBL/GenBank/DDBJ databases">
        <authorList>
            <person name="Tran Van P."/>
        </authorList>
    </citation>
    <scope>NUCLEOTIDE SEQUENCE</scope>
</reference>
<feature type="transmembrane region" description="Helical" evidence="8">
    <location>
        <begin position="2490"/>
        <end position="2511"/>
    </location>
</feature>
<evidence type="ECO:0000256" key="3">
    <source>
        <dbReference type="ARBA" id="ARBA00022448"/>
    </source>
</evidence>
<gene>
    <name evidence="10" type="ORF">NMOB1V02_LOCUS2537</name>
</gene>
<feature type="compositionally biased region" description="Low complexity" evidence="7">
    <location>
        <begin position="1327"/>
        <end position="1337"/>
    </location>
</feature>
<proteinExistence type="inferred from homology"/>
<keyword evidence="11" id="KW-1185">Reference proteome</keyword>
<dbReference type="Pfam" id="PF10344">
    <property type="entry name" value="Hobbit"/>
    <property type="match status" value="1"/>
</dbReference>
<dbReference type="Pfam" id="PF08449">
    <property type="entry name" value="UAA"/>
    <property type="match status" value="1"/>
</dbReference>
<feature type="transmembrane region" description="Helical" evidence="8">
    <location>
        <begin position="2390"/>
        <end position="2409"/>
    </location>
</feature>
<comment type="similarity">
    <text evidence="2">Belongs to the nucleotide-sugar transporter family. SLC35B subfamily.</text>
</comment>
<accession>A0A7R9BI42</accession>
<feature type="transmembrane region" description="Helical" evidence="8">
    <location>
        <begin position="2602"/>
        <end position="2623"/>
    </location>
</feature>
<dbReference type="PANTHER" id="PTHR15678">
    <property type="entry name" value="ANTIGEN MLAA-22-RELATED"/>
    <property type="match status" value="1"/>
</dbReference>
<dbReference type="InterPro" id="IPR013657">
    <property type="entry name" value="SCL35B1-4/HUT1"/>
</dbReference>
<protein>
    <recommendedName>
        <fullName evidence="9">FMP27/BLTP2/Hobbit GFWDK motif-containing RBG unit domain-containing protein</fullName>
    </recommendedName>
</protein>
<feature type="region of interest" description="Disordered" evidence="7">
    <location>
        <begin position="2014"/>
        <end position="2036"/>
    </location>
</feature>
<dbReference type="InterPro" id="IPR045167">
    <property type="entry name" value="Hobbit"/>
</dbReference>